<dbReference type="InterPro" id="IPR000209">
    <property type="entry name" value="Peptidase_S8/S53_dom"/>
</dbReference>
<feature type="domain" description="Peptidase S8/S53" evidence="9">
    <location>
        <begin position="172"/>
        <end position="568"/>
    </location>
</feature>
<feature type="active site" description="Charge relay system" evidence="5">
    <location>
        <position position="235"/>
    </location>
</feature>
<feature type="active site" description="Charge relay system" evidence="5">
    <location>
        <position position="180"/>
    </location>
</feature>
<feature type="signal peptide" evidence="8">
    <location>
        <begin position="1"/>
        <end position="26"/>
    </location>
</feature>
<evidence type="ECO:0000313" key="10">
    <source>
        <dbReference type="EMBL" id="KWX04419.1"/>
    </source>
</evidence>
<keyword evidence="8" id="KW-0732">Signal</keyword>
<dbReference type="PATRIC" id="fig|1469144.8.peg.3855"/>
<dbReference type="InterPro" id="IPR050131">
    <property type="entry name" value="Peptidase_S8_subtilisin-like"/>
</dbReference>
<dbReference type="InterPro" id="IPR022398">
    <property type="entry name" value="Peptidase_S8_His-AS"/>
</dbReference>
<evidence type="ECO:0000313" key="11">
    <source>
        <dbReference type="Proteomes" id="UP000070659"/>
    </source>
</evidence>
<evidence type="ECO:0000256" key="3">
    <source>
        <dbReference type="ARBA" id="ARBA00022801"/>
    </source>
</evidence>
<sequence length="582" mass="61703">MVRKRAVLAAGTVASLTLLGTGIAPAAGTPDKNDATTTYTVLMAEGADRAAALEAIREAGGRVTAENRAIHSFTVTAPDEGFIAKVSASGAVYGATRQRPVGYVPKGKRAPADRDTVEKEHLAAARAGQLPSQAGRRGPRGAGAGLDPLDDKLWGLKMIRADLARKVQAGDKRVLVGVIDTGIDGTHPDLAPNFNAKLSRNFTTDIPTDPKGNEIDGPCEFAGCKDPNNWDDDGHGTHVAGTIAAAANGFGVSGVAPKVSLVNLRAGQDSGFFFLEPVVNALTYGADVGVDVVNMSFYVDPWAYNCLNNEADPVEARIEQRTIIAAMFRALSYAHAKGVTLVGALGNNHEDLGKPRTDTSSPDYPLDSAYPRPIDNRTCWDLPVEGPHVIGVSALGPSGRKSDFSNYGVEQISVAAPGGWFRDFFGTPRHRTNENMILSTAPRNALQHAGLVDDQGEITPDGQTVGVIKQCLPDGRCGYYQWLQGTSMASPHAAGVAALIVSAYGTKDPRHPGGLRLAPWQTERILTDTAAERACPEPRLVTYTDEGRDAEWNAYCEGDAEFNGFYGHGIVDAYAAVTARGW</sequence>
<comment type="similarity">
    <text evidence="1 5 6">Belongs to the peptidase S8 family.</text>
</comment>
<dbReference type="PRINTS" id="PR00723">
    <property type="entry name" value="SUBTILISIN"/>
</dbReference>
<organism evidence="10 11">
    <name type="scientific">Carbonactinospora thermoautotrophica</name>
    <dbReference type="NCBI Taxonomy" id="1469144"/>
    <lineage>
        <taxon>Bacteria</taxon>
        <taxon>Bacillati</taxon>
        <taxon>Actinomycetota</taxon>
        <taxon>Actinomycetes</taxon>
        <taxon>Kitasatosporales</taxon>
        <taxon>Carbonactinosporaceae</taxon>
        <taxon>Carbonactinospora</taxon>
    </lineage>
</organism>
<keyword evidence="3 5" id="KW-0378">Hydrolase</keyword>
<dbReference type="PANTHER" id="PTHR43806">
    <property type="entry name" value="PEPTIDASE S8"/>
    <property type="match status" value="1"/>
</dbReference>
<feature type="compositionally biased region" description="Basic and acidic residues" evidence="7">
    <location>
        <begin position="110"/>
        <end position="123"/>
    </location>
</feature>
<dbReference type="PROSITE" id="PS00137">
    <property type="entry name" value="SUBTILASE_HIS"/>
    <property type="match status" value="1"/>
</dbReference>
<evidence type="ECO:0000256" key="7">
    <source>
        <dbReference type="SAM" id="MobiDB-lite"/>
    </source>
</evidence>
<dbReference type="InterPro" id="IPR036852">
    <property type="entry name" value="Peptidase_S8/S53_dom_sf"/>
</dbReference>
<dbReference type="EMBL" id="JYIJ01000015">
    <property type="protein sequence ID" value="KWX04419.1"/>
    <property type="molecule type" value="Genomic_DNA"/>
</dbReference>
<dbReference type="GO" id="GO:0004252">
    <property type="term" value="F:serine-type endopeptidase activity"/>
    <property type="evidence" value="ECO:0007669"/>
    <property type="project" value="UniProtKB-UniRule"/>
</dbReference>
<gene>
    <name evidence="10" type="ORF">TH66_07455</name>
</gene>
<accession>A0A132N2R2</accession>
<reference evidence="10 11" key="1">
    <citation type="submission" date="2015-02" db="EMBL/GenBank/DDBJ databases">
        <title>Physiological reanalysis, assessment of diazotrophy, and genome sequences of multiple isolates of Streptomyces thermoautotrophicus.</title>
        <authorList>
            <person name="MacKellar D.C."/>
            <person name="Lieber L."/>
            <person name="Norman J."/>
            <person name="Bolger A."/>
            <person name="Tobin C."/>
            <person name="Murray J.W."/>
            <person name="Prell J."/>
        </authorList>
    </citation>
    <scope>NUCLEOTIDE SEQUENCE [LARGE SCALE GENOMIC DNA]</scope>
    <source>
        <strain evidence="10 11">UBT1</strain>
    </source>
</reference>
<keyword evidence="4 5" id="KW-0720">Serine protease</keyword>
<evidence type="ECO:0000256" key="6">
    <source>
        <dbReference type="RuleBase" id="RU003355"/>
    </source>
</evidence>
<dbReference type="PROSITE" id="PS00136">
    <property type="entry name" value="SUBTILASE_ASP"/>
    <property type="match status" value="1"/>
</dbReference>
<dbReference type="Proteomes" id="UP000070659">
    <property type="component" value="Unassembled WGS sequence"/>
</dbReference>
<dbReference type="InterPro" id="IPR023828">
    <property type="entry name" value="Peptidase_S8_Ser-AS"/>
</dbReference>
<evidence type="ECO:0000256" key="5">
    <source>
        <dbReference type="PROSITE-ProRule" id="PRU01240"/>
    </source>
</evidence>
<dbReference type="AlphaFoldDB" id="A0A132N2R2"/>
<evidence type="ECO:0000256" key="2">
    <source>
        <dbReference type="ARBA" id="ARBA00022670"/>
    </source>
</evidence>
<protein>
    <submittedName>
        <fullName evidence="10">Serine protease</fullName>
    </submittedName>
</protein>
<proteinExistence type="inferred from homology"/>
<evidence type="ECO:0000259" key="9">
    <source>
        <dbReference type="Pfam" id="PF00082"/>
    </source>
</evidence>
<dbReference type="Pfam" id="PF00082">
    <property type="entry name" value="Peptidase_S8"/>
    <property type="match status" value="1"/>
</dbReference>
<dbReference type="PROSITE" id="PS00138">
    <property type="entry name" value="SUBTILASE_SER"/>
    <property type="match status" value="1"/>
</dbReference>
<feature type="chain" id="PRO_5007452766" evidence="8">
    <location>
        <begin position="27"/>
        <end position="582"/>
    </location>
</feature>
<keyword evidence="2 5" id="KW-0645">Protease</keyword>
<name>A0A132N2R2_9ACTN</name>
<evidence type="ECO:0000256" key="1">
    <source>
        <dbReference type="ARBA" id="ARBA00011073"/>
    </source>
</evidence>
<feature type="region of interest" description="Disordered" evidence="7">
    <location>
        <begin position="103"/>
        <end position="145"/>
    </location>
</feature>
<evidence type="ECO:0000256" key="8">
    <source>
        <dbReference type="SAM" id="SignalP"/>
    </source>
</evidence>
<dbReference type="SUPFAM" id="SSF52743">
    <property type="entry name" value="Subtilisin-like"/>
    <property type="match status" value="1"/>
</dbReference>
<dbReference type="InterPro" id="IPR015500">
    <property type="entry name" value="Peptidase_S8_subtilisin-rel"/>
</dbReference>
<dbReference type="GO" id="GO:0006508">
    <property type="term" value="P:proteolysis"/>
    <property type="evidence" value="ECO:0007669"/>
    <property type="project" value="UniProtKB-KW"/>
</dbReference>
<evidence type="ECO:0000256" key="4">
    <source>
        <dbReference type="ARBA" id="ARBA00022825"/>
    </source>
</evidence>
<comment type="caution">
    <text evidence="10">The sequence shown here is derived from an EMBL/GenBank/DDBJ whole genome shotgun (WGS) entry which is preliminary data.</text>
</comment>
<dbReference type="InterPro" id="IPR023827">
    <property type="entry name" value="Peptidase_S8_Asp-AS"/>
</dbReference>
<dbReference type="Gene3D" id="3.40.50.200">
    <property type="entry name" value="Peptidase S8/S53 domain"/>
    <property type="match status" value="1"/>
</dbReference>
<dbReference type="PROSITE" id="PS51892">
    <property type="entry name" value="SUBTILASE"/>
    <property type="match status" value="1"/>
</dbReference>
<feature type="active site" description="Charge relay system" evidence="5">
    <location>
        <position position="487"/>
    </location>
</feature>
<dbReference type="PANTHER" id="PTHR43806:SF11">
    <property type="entry name" value="CEREVISIN-RELATED"/>
    <property type="match status" value="1"/>
</dbReference>